<accession>A0A8J1XX14</accession>
<protein>
    <submittedName>
        <fullName evidence="1">Uncharacterized protein</fullName>
    </submittedName>
</protein>
<keyword evidence="2" id="KW-1185">Reference proteome</keyword>
<dbReference type="CDD" id="cd22190">
    <property type="entry name" value="PGAP4"/>
    <property type="match status" value="1"/>
</dbReference>
<dbReference type="PANTHER" id="PTHR31410:SF1">
    <property type="entry name" value="POST-GPI ATTACHMENT TO PROTEINS FACTOR 4"/>
    <property type="match status" value="1"/>
</dbReference>
<name>A0A8J1XX14_OWEFU</name>
<evidence type="ECO:0000313" key="2">
    <source>
        <dbReference type="Proteomes" id="UP000749559"/>
    </source>
</evidence>
<gene>
    <name evidence="1" type="ORF">OFUS_LOCUS16792</name>
</gene>
<dbReference type="Proteomes" id="UP000749559">
    <property type="component" value="Unassembled WGS sequence"/>
</dbReference>
<dbReference type="EMBL" id="CAIIXF020000008">
    <property type="protein sequence ID" value="CAH1791739.1"/>
    <property type="molecule type" value="Genomic_DNA"/>
</dbReference>
<reference evidence="1" key="1">
    <citation type="submission" date="2022-03" db="EMBL/GenBank/DDBJ databases">
        <authorList>
            <person name="Martin C."/>
        </authorList>
    </citation>
    <scope>NUCLEOTIDE SEQUENCE</scope>
</reference>
<proteinExistence type="predicted"/>
<organism evidence="1 2">
    <name type="scientific">Owenia fusiformis</name>
    <name type="common">Polychaete worm</name>
    <dbReference type="NCBI Taxonomy" id="6347"/>
    <lineage>
        <taxon>Eukaryota</taxon>
        <taxon>Metazoa</taxon>
        <taxon>Spiralia</taxon>
        <taxon>Lophotrochozoa</taxon>
        <taxon>Annelida</taxon>
        <taxon>Polychaeta</taxon>
        <taxon>Sedentaria</taxon>
        <taxon>Canalipalpata</taxon>
        <taxon>Sabellida</taxon>
        <taxon>Oweniida</taxon>
        <taxon>Oweniidae</taxon>
        <taxon>Owenia</taxon>
    </lineage>
</organism>
<evidence type="ECO:0000313" key="1">
    <source>
        <dbReference type="EMBL" id="CAH1791739.1"/>
    </source>
</evidence>
<dbReference type="GO" id="GO:0000139">
    <property type="term" value="C:Golgi membrane"/>
    <property type="evidence" value="ECO:0007669"/>
    <property type="project" value="InterPro"/>
</dbReference>
<dbReference type="AlphaFoldDB" id="A0A8J1XX14"/>
<comment type="caution">
    <text evidence="1">The sequence shown here is derived from an EMBL/GenBank/DDBJ whole genome shotgun (WGS) entry which is preliminary data.</text>
</comment>
<dbReference type="InterPro" id="IPR029675">
    <property type="entry name" value="PGAP4"/>
</dbReference>
<dbReference type="GO" id="GO:0006506">
    <property type="term" value="P:GPI anchor biosynthetic process"/>
    <property type="evidence" value="ECO:0007669"/>
    <property type="project" value="InterPro"/>
</dbReference>
<dbReference type="OrthoDB" id="2016523at2759"/>
<sequence length="408" mass="47269">MAKCCIEQLKQCSKYDLHLLMRIIAIALGVYTVTFLIVLPWICNEWAYSKYFQDSNTREKQLRNKVDKINTERLSKAKEYFNQSDPEESIKFYKLLEMNSHIDIAVGVVTVKRTHPKLELGYLTQVMQAIDSIFKTHSKNLNNVLFICNTDDSPKDYHEAKYLSEFVPMHILPHYKQGPSDKFSKETSDYAFCLQAGLDYNPDYVLIIEDDTIPYKDIFTVIEHSLARLRSQHYSQSKDWCYLKLFYPQKWQGYANELMTIIEIIGLAAVGGCATVAVLFVSSKRVTSNLTKCICFVLGAIYSVLFCVMIGRQYFLELRRLLSPWLYRVISAPDCCSPAILYPQHILNQLIPFLNSTISNKDKPFDYALDDFVRLHNYEQYLVEPNLLNHIGMYSSLKAQSSDPEMFL</sequence>
<dbReference type="PANTHER" id="PTHR31410">
    <property type="entry name" value="TRANSMEMBRANE PROTEIN 246"/>
    <property type="match status" value="1"/>
</dbReference>
<dbReference type="GO" id="GO:0016757">
    <property type="term" value="F:glycosyltransferase activity"/>
    <property type="evidence" value="ECO:0007669"/>
    <property type="project" value="InterPro"/>
</dbReference>